<feature type="binding site" evidence="7">
    <location>
        <position position="7"/>
    </location>
    <ligand>
        <name>Mg(2+)</name>
        <dbReference type="ChEBI" id="CHEBI:18420"/>
        <label>1</label>
    </ligand>
</feature>
<keyword evidence="4" id="KW-0378">Hydrolase</keyword>
<evidence type="ECO:0000313" key="10">
    <source>
        <dbReference type="EMBL" id="PMP68855.1"/>
    </source>
</evidence>
<evidence type="ECO:0000256" key="1">
    <source>
        <dbReference type="ARBA" id="ARBA00001936"/>
    </source>
</evidence>
<protein>
    <submittedName>
        <fullName evidence="10">Exodeoxyribonuclease III</fullName>
    </submittedName>
</protein>
<evidence type="ECO:0000259" key="9">
    <source>
        <dbReference type="Pfam" id="PF03372"/>
    </source>
</evidence>
<comment type="caution">
    <text evidence="10">The sequence shown here is derived from an EMBL/GenBank/DDBJ whole genome shotgun (WGS) entry which is preliminary data.</text>
</comment>
<dbReference type="PANTHER" id="PTHR43250:SF2">
    <property type="entry name" value="EXODEOXYRIBONUCLEASE III"/>
    <property type="match status" value="1"/>
</dbReference>
<evidence type="ECO:0000256" key="4">
    <source>
        <dbReference type="ARBA" id="ARBA00022801"/>
    </source>
</evidence>
<accession>A0A2J6WFX8</accession>
<dbReference type="Pfam" id="PF03372">
    <property type="entry name" value="Exo_endo_phos"/>
    <property type="match status" value="1"/>
</dbReference>
<feature type="site" description="Transition state stabilizer" evidence="8">
    <location>
        <position position="145"/>
    </location>
</feature>
<feature type="binding site" evidence="7">
    <location>
        <position position="244"/>
    </location>
    <ligand>
        <name>Mg(2+)</name>
        <dbReference type="ChEBI" id="CHEBI:18420"/>
        <label>1</label>
    </ligand>
</feature>
<evidence type="ECO:0000256" key="6">
    <source>
        <dbReference type="PIRSR" id="PIRSR604808-1"/>
    </source>
</evidence>
<reference evidence="10 11" key="1">
    <citation type="submission" date="2018-01" db="EMBL/GenBank/DDBJ databases">
        <title>Metagenomic assembled genomes from two thermal pools in the Uzon Caldera, Kamchatka, Russia.</title>
        <authorList>
            <person name="Wilkins L."/>
            <person name="Ettinger C."/>
        </authorList>
    </citation>
    <scope>NUCLEOTIDE SEQUENCE [LARGE SCALE GENOMIC DNA]</scope>
    <source>
        <strain evidence="10">ZAV-07</strain>
    </source>
</reference>
<feature type="site" description="Interaction with DNA substrate" evidence="8">
    <location>
        <position position="244"/>
    </location>
</feature>
<organism evidence="10 11">
    <name type="scientific">Caldisericum exile</name>
    <dbReference type="NCBI Taxonomy" id="693075"/>
    <lineage>
        <taxon>Bacteria</taxon>
        <taxon>Pseudomonadati</taxon>
        <taxon>Caldisericota/Cryosericota group</taxon>
        <taxon>Caldisericota</taxon>
        <taxon>Caldisericia</taxon>
        <taxon>Caldisericales</taxon>
        <taxon>Caldisericaceae</taxon>
        <taxon>Caldisericum</taxon>
    </lineage>
</organism>
<keyword evidence="5 7" id="KW-0460">Magnesium</keyword>
<comment type="similarity">
    <text evidence="2">Belongs to the DNA repair enzymes AP/ExoA family.</text>
</comment>
<dbReference type="RefSeq" id="WP_416085093.1">
    <property type="nucleotide sequence ID" value="NZ_JBNATC010000005.1"/>
</dbReference>
<feature type="active site" description="Proton acceptor" evidence="6">
    <location>
        <position position="244"/>
    </location>
</feature>
<dbReference type="PANTHER" id="PTHR43250">
    <property type="entry name" value="EXODEOXYRIBONUCLEASE III"/>
    <property type="match status" value="1"/>
</dbReference>
<dbReference type="GO" id="GO:0046872">
    <property type="term" value="F:metal ion binding"/>
    <property type="evidence" value="ECO:0007669"/>
    <property type="project" value="UniProtKB-KW"/>
</dbReference>
<evidence type="ECO:0000256" key="3">
    <source>
        <dbReference type="ARBA" id="ARBA00022723"/>
    </source>
</evidence>
<feature type="binding site" evidence="7">
    <location>
        <position position="145"/>
    </location>
    <ligand>
        <name>Mg(2+)</name>
        <dbReference type="ChEBI" id="CHEBI:18420"/>
        <label>1</label>
    </ligand>
</feature>
<feature type="active site" description="Proton donor/acceptor" evidence="6">
    <location>
        <position position="143"/>
    </location>
</feature>
<feature type="domain" description="Endonuclease/exonuclease/phosphatase" evidence="9">
    <location>
        <begin position="4"/>
        <end position="244"/>
    </location>
</feature>
<dbReference type="Gene3D" id="3.60.10.10">
    <property type="entry name" value="Endonuclease/exonuclease/phosphatase"/>
    <property type="match status" value="1"/>
</dbReference>
<dbReference type="AlphaFoldDB" id="A0A2J6WFX8"/>
<dbReference type="InterPro" id="IPR037493">
    <property type="entry name" value="ExoIII-like"/>
</dbReference>
<dbReference type="GO" id="GO:0003677">
    <property type="term" value="F:DNA binding"/>
    <property type="evidence" value="ECO:0007669"/>
    <property type="project" value="InterPro"/>
</dbReference>
<dbReference type="InterPro" id="IPR005135">
    <property type="entry name" value="Endo/exonuclease/phosphatase"/>
</dbReference>
<comment type="cofactor">
    <cofactor evidence="1">
        <name>Mn(2+)</name>
        <dbReference type="ChEBI" id="CHEBI:29035"/>
    </cofactor>
</comment>
<evidence type="ECO:0000256" key="7">
    <source>
        <dbReference type="PIRSR" id="PIRSR604808-2"/>
    </source>
</evidence>
<feature type="binding site" evidence="7">
    <location>
        <position position="34"/>
    </location>
    <ligand>
        <name>Mg(2+)</name>
        <dbReference type="ChEBI" id="CHEBI:18420"/>
        <label>1</label>
    </ligand>
</feature>
<name>A0A2J6WFX8_9BACT</name>
<keyword evidence="3 7" id="KW-0479">Metal-binding</keyword>
<dbReference type="Proteomes" id="UP000237040">
    <property type="component" value="Unassembled WGS sequence"/>
</dbReference>
<dbReference type="SUPFAM" id="SSF56219">
    <property type="entry name" value="DNase I-like"/>
    <property type="match status" value="1"/>
</dbReference>
<dbReference type="EMBL" id="PNIL01000005">
    <property type="protein sequence ID" value="PMP68855.1"/>
    <property type="molecule type" value="Genomic_DNA"/>
</dbReference>
<dbReference type="NCBIfam" id="TIGR00633">
    <property type="entry name" value="xth"/>
    <property type="match status" value="1"/>
</dbReference>
<dbReference type="PROSITE" id="PS51435">
    <property type="entry name" value="AP_NUCLEASE_F1_4"/>
    <property type="match status" value="1"/>
</dbReference>
<comment type="cofactor">
    <cofactor evidence="7">
        <name>Mg(2+)</name>
        <dbReference type="ChEBI" id="CHEBI:18420"/>
    </cofactor>
    <cofactor evidence="7">
        <name>Mn(2+)</name>
        <dbReference type="ChEBI" id="CHEBI:29035"/>
    </cofactor>
    <text evidence="7">Probably binds two magnesium or manganese ions per subunit.</text>
</comment>
<keyword evidence="7" id="KW-0464">Manganese</keyword>
<dbReference type="GO" id="GO:0004519">
    <property type="term" value="F:endonuclease activity"/>
    <property type="evidence" value="ECO:0007669"/>
    <property type="project" value="InterPro"/>
</dbReference>
<sequence length="253" mass="29871">MRIATWNVNSIRSRLEHVKIFLKDNNIDILGMQELKTEEKHFPFEDFKSLNYYVEVFGQKAYNGVALISRFQFEKVDRNVLVESEARTILGVVRGIHILNVYFPHGGEYGSERFFYKLEFYQKIKNYILKNDFLNTDFILMGDFNVAKDPIDVWDPVALNGTIGFMKEEREAITDLMSVGLIDAFRYLYPDVQEFTWWDYTGGSFRRNWGMRIDYILISKSLLPKLKNCYIEKTFRKLEKPSDHVPVVLELLD</sequence>
<dbReference type="NCBIfam" id="TIGR00195">
    <property type="entry name" value="exoDNase_III"/>
    <property type="match status" value="1"/>
</dbReference>
<dbReference type="InterPro" id="IPR036691">
    <property type="entry name" value="Endo/exonu/phosph_ase_sf"/>
</dbReference>
<dbReference type="GO" id="GO:0008311">
    <property type="term" value="F:double-stranded DNA 3'-5' DNA exonuclease activity"/>
    <property type="evidence" value="ECO:0007669"/>
    <property type="project" value="InterPro"/>
</dbReference>
<feature type="active site" evidence="6">
    <location>
        <position position="102"/>
    </location>
</feature>
<dbReference type="PROSITE" id="PS00728">
    <property type="entry name" value="AP_NUCLEASE_F1_3"/>
    <property type="match status" value="1"/>
</dbReference>
<proteinExistence type="inferred from homology"/>
<dbReference type="InterPro" id="IPR020848">
    <property type="entry name" value="AP_endonuclease_F1_CS"/>
</dbReference>
<gene>
    <name evidence="10" type="primary">xth</name>
    <name evidence="10" type="ORF">C0189_00405</name>
</gene>
<evidence type="ECO:0000256" key="5">
    <source>
        <dbReference type="ARBA" id="ARBA00022842"/>
    </source>
</evidence>
<evidence type="ECO:0000313" key="11">
    <source>
        <dbReference type="Proteomes" id="UP000237040"/>
    </source>
</evidence>
<dbReference type="CDD" id="cd09086">
    <property type="entry name" value="ExoIII-like_AP-endo"/>
    <property type="match status" value="1"/>
</dbReference>
<dbReference type="GO" id="GO:0006281">
    <property type="term" value="P:DNA repair"/>
    <property type="evidence" value="ECO:0007669"/>
    <property type="project" value="InterPro"/>
</dbReference>
<feature type="binding site" evidence="7">
    <location>
        <position position="243"/>
    </location>
    <ligand>
        <name>Mg(2+)</name>
        <dbReference type="ChEBI" id="CHEBI:18420"/>
        <label>1</label>
    </ligand>
</feature>
<feature type="binding site" evidence="7">
    <location>
        <position position="143"/>
    </location>
    <ligand>
        <name>Mg(2+)</name>
        <dbReference type="ChEBI" id="CHEBI:18420"/>
        <label>1</label>
    </ligand>
</feature>
<evidence type="ECO:0000256" key="8">
    <source>
        <dbReference type="PIRSR" id="PIRSR604808-3"/>
    </source>
</evidence>
<feature type="site" description="Important for catalytic activity" evidence="8">
    <location>
        <position position="214"/>
    </location>
</feature>
<evidence type="ECO:0000256" key="2">
    <source>
        <dbReference type="ARBA" id="ARBA00007092"/>
    </source>
</evidence>
<dbReference type="InterPro" id="IPR004808">
    <property type="entry name" value="AP_endonuc_1"/>
</dbReference>